<feature type="compositionally biased region" description="Low complexity" evidence="10">
    <location>
        <begin position="1702"/>
        <end position="1720"/>
    </location>
</feature>
<protein>
    <recommendedName>
        <fullName evidence="2">Insulin receptor substrate 1</fullName>
    </recommendedName>
    <alternativeName>
        <fullName evidence="8">Protein chico</fullName>
    </alternativeName>
</protein>
<feature type="region of interest" description="Disordered" evidence="10">
    <location>
        <begin position="1290"/>
        <end position="1331"/>
    </location>
</feature>
<feature type="compositionally biased region" description="Low complexity" evidence="10">
    <location>
        <begin position="1118"/>
        <end position="1135"/>
    </location>
</feature>
<feature type="compositionally biased region" description="Polar residues" evidence="10">
    <location>
        <begin position="1144"/>
        <end position="1157"/>
    </location>
</feature>
<feature type="compositionally biased region" description="Low complexity" evidence="10">
    <location>
        <begin position="1951"/>
        <end position="1962"/>
    </location>
</feature>
<feature type="compositionally biased region" description="Basic and acidic residues" evidence="10">
    <location>
        <begin position="1616"/>
        <end position="1629"/>
    </location>
</feature>
<keyword evidence="4" id="KW-0341">Growth regulation</keyword>
<dbReference type="PANTHER" id="PTHR10614">
    <property type="entry name" value="INSULIN RECEPTOR SUBSTRATE"/>
    <property type="match status" value="1"/>
</dbReference>
<feature type="region of interest" description="Disordered" evidence="10">
    <location>
        <begin position="433"/>
        <end position="454"/>
    </location>
</feature>
<feature type="compositionally biased region" description="Polar residues" evidence="10">
    <location>
        <begin position="1518"/>
        <end position="1529"/>
    </location>
</feature>
<feature type="compositionally biased region" description="Low complexity" evidence="10">
    <location>
        <begin position="560"/>
        <end position="571"/>
    </location>
</feature>
<dbReference type="GO" id="GO:0005829">
    <property type="term" value="C:cytosol"/>
    <property type="evidence" value="ECO:0007669"/>
    <property type="project" value="TreeGrafter"/>
</dbReference>
<feature type="compositionally biased region" description="Basic and acidic residues" evidence="10">
    <location>
        <begin position="710"/>
        <end position="720"/>
    </location>
</feature>
<feature type="region of interest" description="Disordered" evidence="10">
    <location>
        <begin position="274"/>
        <end position="304"/>
    </location>
</feature>
<feature type="compositionally biased region" description="Polar residues" evidence="10">
    <location>
        <begin position="537"/>
        <end position="559"/>
    </location>
</feature>
<sequence length="2100" mass="222594">MSNVKQQVLNSGVARVLNMGSSKEDLAAGDSDIVKKGYLKKYKGQRSRYFVLRCQQSSPKPATFAIYDSESKFLEKLPPKKQYLFNSNIRVEPKTDSKRANAFSLYVKDDVCTLVAASADEMNDWLRAIQSVADTSDWEHVWHVEVQTRGVGGSNGGVAAGHSYLCLTKRSLSIVSMDESMKKTDIALNTIRMVAYNNMFFYLEMGRMASTGSGRLWLTTQDSNIAANIYNVVARVMMNLSKTMGLAPPNACTSNPACSTTFTCSAAFRCPGSTCTSTSSSTPRDRTSSMSATHASNYTIRDRSGSLPCKPHGHRIPVPGHVCGAGHGGPGHVCGHVGLGHVCGTGHGALGHVCGTGHGAPGHVCGTSHGAPGHVCGTSHGALGHVCGTSHGAPGHVCGTGHGGPGLVGWANTCDVHGSPRIGCQHHSPRVLEEGRGGLGPPPVEGGGSHLATHHEAPDSYVMMTSPHASEGNYVDMTEALLLSRQPSSLHHHHHHHHHCDDYHDHECTNASHFTTGSNASQSASNASQFGSNASQLGSNASQLGSNTSQSWSNASQLGSNTSQSASNTSQLGTMDYTVPSSPSEGKEDGDYLNMAPANATLPKPIPSSVADESPPGSVGSSSNSGAETPSEHRLEPSNPSEQNQEPSSTSSLHQHEKNVNMLGCCQRISLAEEAILTRSNASMETDSIPDVEEVVDDILDGASIEDDRSAQLRQDDEGSVRLSQDDEGSARYRLDSLDHDLDMDLADQMDMDDQVDGSVPSISLGALDSSRTLDTPPLSALRSGANSRGCSSSILSSSVPSSHPMHLHHLHHHYPPLHQHSESLPHQHDDEDLTNQERPIRTSSVGSRPDFIKRKNRPDAAPLEPPRTRAFSVGSRVSLKFLSSLTGSTKTSGAETTNLYGSSGGGTSSTTSSACSTPISGASRFLNHFRSINDSNYVGNSHNNSHYSLITPRGGPRTISPSSSCSSCSSFTPYPEFCPASGGITGVHGRTRAAKSKSSSTPMLGVSCASRSWSDTSGSYFRNLFSSRSHDKQKDSLMLVDFSKNHKSYDHISNSDDSKDKKSRSIERFKQTFVKHRSSTKGKKRVSEGDAQSMSANRGGGIEIPGGHSDYYPMDFNPSPRSNNSNNSNTSTNSDVPLAGYLDSNQSPRSNTSINNDVPPAGYLIMRPGASLSQSSTSSVDYVDMSTKSSHGVNPSYAGSTAPPDGGYLEMTAGWKPSEQVSSILGSGGDGYVDMTQGSTGLSVSADSSSSGSYVVRPRKISASLSLKSSIELPSPQEEPSDIGYLHELDSKNASKQNKKNRNKSIKENSKRKKSDPSGGESIAESLRNRGSSHLASISSFLTRKNSQSSSMKSLSPTGSPLPKVSRNSSSPFPSLGRSKSKEARDSAIQAASQSPSSGLTTTPGSLGLLTSMSSSNSQLLSPINYFSFMQSMDNPSFRDDDPLENENYSTLDPLMNSGSGGAPRNLLNQDLHSPCFGDGKFGCRCYDLPPPCSCYCADSRYLFMGSSCAGSTHQQLRPAGDSSQFKNKSSDPLKMNVNYSRGDVDRSTTSLSSNPLFTGISLRNSSCNCFCNRHPCSRLLPNGKLPQVDNSILSFLKNNQSQSEMGRLTESSLEEAKPGSSERKDAPDTANYVNMCPPVMERKNLVLLNFSSKSASDKPAALAPVEERKILNTDPVSSGSPITSPSEYLDMDIRKNNRFSASSSSSCSCGSSTCVDSSPESRERSSSTSTSNVVKRPALPQALVGMRMEPSVPLEQLTLNDAAAEPRDRNEFPALQMVSEKCASNLVSASKPGAINIPSAVANEVGNSCCGSYGERFRSHSGPGAPESHNGKDSARLDSCEDVPRRGSDGETRALSACSSPMSYSPPTSPNLASSSKSSLSEGGMSSASSTCTVVNVGLRLQQQQQHANRKSHGSGSSTSTNTDSCSGTVPSSLSSSIINVPSVIQKITKPKSTSPSEPSVCSTARPQYGSTHPETTAVQRPKENIVYASLDLTPPRQAVHGAEGNKKQRHSSGQTCSSPAMPNSDMSTSSSSLNESSTSLSSDPTKVSAAATKLVATSSKIANAASEATAANYSEIDFKKSESLRTACLAARDALRH</sequence>
<feature type="compositionally biased region" description="Low complexity" evidence="10">
    <location>
        <begin position="1916"/>
        <end position="1936"/>
    </location>
</feature>
<feature type="region of interest" description="Disordered" evidence="10">
    <location>
        <begin position="515"/>
        <end position="655"/>
    </location>
</feature>
<feature type="compositionally biased region" description="Polar residues" evidence="10">
    <location>
        <begin position="1184"/>
        <end position="1200"/>
    </location>
</feature>
<feature type="compositionally biased region" description="Polar residues" evidence="10">
    <location>
        <begin position="2014"/>
        <end position="2023"/>
    </location>
</feature>
<evidence type="ECO:0000256" key="8">
    <source>
        <dbReference type="ARBA" id="ARBA00033282"/>
    </source>
</evidence>
<evidence type="ECO:0000256" key="10">
    <source>
        <dbReference type="SAM" id="MobiDB-lite"/>
    </source>
</evidence>
<feature type="compositionally biased region" description="Polar residues" evidence="10">
    <location>
        <begin position="638"/>
        <end position="653"/>
    </location>
</feature>
<keyword evidence="12" id="KW-1185">Reference proteome</keyword>
<feature type="compositionally biased region" description="Low complexity" evidence="10">
    <location>
        <begin position="2024"/>
        <end position="2047"/>
    </location>
</feature>
<feature type="region of interest" description="Disordered" evidence="10">
    <location>
        <begin position="1999"/>
        <end position="2047"/>
    </location>
</feature>
<feature type="compositionally biased region" description="Basic residues" evidence="10">
    <location>
        <begin position="806"/>
        <end position="816"/>
    </location>
</feature>
<feature type="region of interest" description="Disordered" evidence="10">
    <location>
        <begin position="1820"/>
        <end position="1891"/>
    </location>
</feature>
<dbReference type="SMART" id="SM00233">
    <property type="entry name" value="PH"/>
    <property type="match status" value="1"/>
</dbReference>
<feature type="compositionally biased region" description="Basic and acidic residues" evidence="10">
    <location>
        <begin position="820"/>
        <end position="830"/>
    </location>
</feature>
<accession>A0A8B7NYY6</accession>
<evidence type="ECO:0000256" key="6">
    <source>
        <dbReference type="ARBA" id="ARBA00022782"/>
    </source>
</evidence>
<feature type="compositionally biased region" description="Low complexity" evidence="10">
    <location>
        <begin position="614"/>
        <end position="626"/>
    </location>
</feature>
<keyword evidence="7" id="KW-0896">Oogenesis</keyword>
<keyword evidence="5" id="KW-0677">Repeat</keyword>
<feature type="region of interest" description="Disordered" evidence="10">
    <location>
        <begin position="1071"/>
        <end position="1161"/>
    </location>
</feature>
<dbReference type="Gene3D" id="2.30.29.30">
    <property type="entry name" value="Pleckstrin-homology domain (PH domain)/Phosphotyrosine-binding domain (PTB)"/>
    <property type="match status" value="2"/>
</dbReference>
<comment type="function">
    <text evidence="9">Activates phosphatidylinositol 3-kinase when bound to the regulatory p85 subunit. May mediate the control of various cellular processes by insulin-like peptides. When phosphorylated by the insulin receptor binds specifically to various cellular proteins containing SH2 domains. Involved in control of cell proliferation, cell size, and body and organ growth throughout development. Also has a role in a signaling pathway controlling the physiological response required to endure periods of low nutrient conditions. Insulin/insulin-like growth factor (IGF) signaling pathway has a role in regulating aging and is necessary in the ovary for vitellogenic maturation.</text>
</comment>
<dbReference type="GO" id="GO:0005158">
    <property type="term" value="F:insulin receptor binding"/>
    <property type="evidence" value="ECO:0007669"/>
    <property type="project" value="InterPro"/>
</dbReference>
<dbReference type="Pfam" id="PF00169">
    <property type="entry name" value="PH"/>
    <property type="match status" value="1"/>
</dbReference>
<feature type="compositionally biased region" description="Basic residues" evidence="10">
    <location>
        <begin position="1298"/>
        <end position="1315"/>
    </location>
</feature>
<evidence type="ECO:0000256" key="4">
    <source>
        <dbReference type="ARBA" id="ARBA00022604"/>
    </source>
</evidence>
<feature type="region of interest" description="Disordered" evidence="10">
    <location>
        <begin position="1518"/>
        <end position="1552"/>
    </location>
</feature>
<feature type="compositionally biased region" description="Low complexity" evidence="10">
    <location>
        <begin position="517"/>
        <end position="536"/>
    </location>
</feature>
<comment type="subunit">
    <text evidence="1">Bindings to phosphatidylinositol 3-kinase and SHP2.</text>
</comment>
<evidence type="ECO:0000256" key="3">
    <source>
        <dbReference type="ARBA" id="ARBA00022553"/>
    </source>
</evidence>
<feature type="compositionally biased region" description="Basic residues" evidence="10">
    <location>
        <begin position="1074"/>
        <end position="1085"/>
    </location>
</feature>
<dbReference type="Proteomes" id="UP000694843">
    <property type="component" value="Unplaced"/>
</dbReference>
<dbReference type="GeneID" id="108675471"/>
<dbReference type="InterPro" id="IPR011993">
    <property type="entry name" value="PH-like_dom_sf"/>
</dbReference>
<dbReference type="Pfam" id="PF02174">
    <property type="entry name" value="IRS"/>
    <property type="match status" value="1"/>
</dbReference>
<feature type="compositionally biased region" description="Basic and acidic residues" evidence="10">
    <location>
        <begin position="1831"/>
        <end position="1854"/>
    </location>
</feature>
<dbReference type="PROSITE" id="PS50003">
    <property type="entry name" value="PH_DOMAIN"/>
    <property type="match status" value="1"/>
</dbReference>
<feature type="region of interest" description="Disordered" evidence="10">
    <location>
        <begin position="1601"/>
        <end position="1632"/>
    </location>
</feature>
<evidence type="ECO:0000313" key="12">
    <source>
        <dbReference type="Proteomes" id="UP000694843"/>
    </source>
</evidence>
<dbReference type="SUPFAM" id="SSF50729">
    <property type="entry name" value="PH domain-like"/>
    <property type="match status" value="2"/>
</dbReference>
<feature type="compositionally biased region" description="Polar residues" evidence="10">
    <location>
        <begin position="1963"/>
        <end position="1981"/>
    </location>
</feature>
<feature type="region of interest" description="Disordered" evidence="10">
    <location>
        <begin position="1343"/>
        <end position="1405"/>
    </location>
</feature>
<evidence type="ECO:0000313" key="13">
    <source>
        <dbReference type="RefSeq" id="XP_018018983.1"/>
    </source>
</evidence>
<feature type="region of interest" description="Disordered" evidence="10">
    <location>
        <begin position="888"/>
        <end position="915"/>
    </location>
</feature>
<dbReference type="SMART" id="SM00310">
    <property type="entry name" value="PTBI"/>
    <property type="match status" value="1"/>
</dbReference>
<dbReference type="SMART" id="SM01244">
    <property type="entry name" value="IRS"/>
    <property type="match status" value="1"/>
</dbReference>
<organism evidence="12 13">
    <name type="scientific">Hyalella azteca</name>
    <name type="common">Amphipod</name>
    <dbReference type="NCBI Taxonomy" id="294128"/>
    <lineage>
        <taxon>Eukaryota</taxon>
        <taxon>Metazoa</taxon>
        <taxon>Ecdysozoa</taxon>
        <taxon>Arthropoda</taxon>
        <taxon>Crustacea</taxon>
        <taxon>Multicrustacea</taxon>
        <taxon>Malacostraca</taxon>
        <taxon>Eumalacostraca</taxon>
        <taxon>Peracarida</taxon>
        <taxon>Amphipoda</taxon>
        <taxon>Senticaudata</taxon>
        <taxon>Talitrida</taxon>
        <taxon>Talitroidea</taxon>
        <taxon>Hyalellidae</taxon>
        <taxon>Hyalella</taxon>
    </lineage>
</organism>
<dbReference type="GO" id="GO:0043548">
    <property type="term" value="F:phosphatidylinositol 3-kinase binding"/>
    <property type="evidence" value="ECO:0007669"/>
    <property type="project" value="TreeGrafter"/>
</dbReference>
<evidence type="ECO:0000256" key="5">
    <source>
        <dbReference type="ARBA" id="ARBA00022737"/>
    </source>
</evidence>
<evidence type="ECO:0000256" key="2">
    <source>
        <dbReference type="ARBA" id="ARBA00015710"/>
    </source>
</evidence>
<keyword evidence="6" id="KW-0221">Differentiation</keyword>
<evidence type="ECO:0000256" key="7">
    <source>
        <dbReference type="ARBA" id="ARBA00022943"/>
    </source>
</evidence>
<proteinExistence type="predicted"/>
<dbReference type="GO" id="GO:0008286">
    <property type="term" value="P:insulin receptor signaling pathway"/>
    <property type="evidence" value="ECO:0007669"/>
    <property type="project" value="InterPro"/>
</dbReference>
<feature type="region of interest" description="Disordered" evidence="10">
    <location>
        <begin position="1951"/>
        <end position="1985"/>
    </location>
</feature>
<evidence type="ECO:0000256" key="1">
    <source>
        <dbReference type="ARBA" id="ARBA00011440"/>
    </source>
</evidence>
<name>A0A8B7NYY6_HYAAZ</name>
<feature type="compositionally biased region" description="Low complexity" evidence="10">
    <location>
        <begin position="1348"/>
        <end position="1357"/>
    </location>
</feature>
<gene>
    <name evidence="13" type="primary">LOC108675471</name>
</gene>
<dbReference type="InterPro" id="IPR039011">
    <property type="entry name" value="IRS"/>
</dbReference>
<dbReference type="GO" id="GO:0048477">
    <property type="term" value="P:oogenesis"/>
    <property type="evidence" value="ECO:0007669"/>
    <property type="project" value="UniProtKB-KW"/>
</dbReference>
<feature type="compositionally biased region" description="Low complexity" evidence="10">
    <location>
        <begin position="1388"/>
        <end position="1405"/>
    </location>
</feature>
<dbReference type="RefSeq" id="XP_018018983.1">
    <property type="nucleotide sequence ID" value="XM_018163494.2"/>
</dbReference>
<dbReference type="CTD" id="30067"/>
<dbReference type="OrthoDB" id="946068at2759"/>
<keyword evidence="3" id="KW-0597">Phosphoprotein</keyword>
<feature type="region of interest" description="Disordered" evidence="10">
    <location>
        <begin position="1702"/>
        <end position="1747"/>
    </location>
</feature>
<feature type="region of interest" description="Disordered" evidence="10">
    <location>
        <begin position="710"/>
        <end position="729"/>
    </location>
</feature>
<feature type="domain" description="PH" evidence="11">
    <location>
        <begin position="32"/>
        <end position="134"/>
    </location>
</feature>
<feature type="region of interest" description="Disordered" evidence="10">
    <location>
        <begin position="1184"/>
        <end position="1206"/>
    </location>
</feature>
<dbReference type="KEGG" id="hazt:108675471"/>
<feature type="region of interest" description="Disordered" evidence="10">
    <location>
        <begin position="1904"/>
        <end position="1936"/>
    </location>
</feature>
<dbReference type="GO" id="GO:0005886">
    <property type="term" value="C:plasma membrane"/>
    <property type="evidence" value="ECO:0007669"/>
    <property type="project" value="TreeGrafter"/>
</dbReference>
<reference evidence="13" key="1">
    <citation type="submission" date="2025-08" db="UniProtKB">
        <authorList>
            <consortium name="RefSeq"/>
        </authorList>
    </citation>
    <scope>IDENTIFICATION</scope>
    <source>
        <tissue evidence="13">Whole organism</tissue>
    </source>
</reference>
<feature type="compositionally biased region" description="Low complexity" evidence="10">
    <location>
        <begin position="1861"/>
        <end position="1891"/>
    </location>
</feature>
<evidence type="ECO:0000259" key="11">
    <source>
        <dbReference type="PROSITE" id="PS50003"/>
    </source>
</evidence>
<dbReference type="InterPro" id="IPR002404">
    <property type="entry name" value="IRS_PTB"/>
</dbReference>
<feature type="compositionally biased region" description="Low complexity" evidence="10">
    <location>
        <begin position="792"/>
        <end position="805"/>
    </location>
</feature>
<dbReference type="PANTHER" id="PTHR10614:SF13">
    <property type="entry name" value="INSULIN RECEPTOR SUBSTRATE 1"/>
    <property type="match status" value="1"/>
</dbReference>
<feature type="region of interest" description="Disordered" evidence="10">
    <location>
        <begin position="752"/>
        <end position="869"/>
    </location>
</feature>
<evidence type="ECO:0000256" key="9">
    <source>
        <dbReference type="ARBA" id="ARBA00046145"/>
    </source>
</evidence>
<dbReference type="InterPro" id="IPR001849">
    <property type="entry name" value="PH_domain"/>
</dbReference>